<dbReference type="InterPro" id="IPR053188">
    <property type="entry name" value="FkbM_Methyltransferase"/>
</dbReference>
<evidence type="ECO:0000313" key="3">
    <source>
        <dbReference type="EMBL" id="MET1476386.1"/>
    </source>
</evidence>
<dbReference type="GO" id="GO:0032259">
    <property type="term" value="P:methylation"/>
    <property type="evidence" value="ECO:0007669"/>
    <property type="project" value="UniProtKB-KW"/>
</dbReference>
<accession>A0ABV2CBG8</accession>
<evidence type="ECO:0000256" key="1">
    <source>
        <dbReference type="SAM" id="Coils"/>
    </source>
</evidence>
<dbReference type="SUPFAM" id="SSF53335">
    <property type="entry name" value="S-adenosyl-L-methionine-dependent methyltransferases"/>
    <property type="match status" value="1"/>
</dbReference>
<dbReference type="Proteomes" id="UP001548587">
    <property type="component" value="Unassembled WGS sequence"/>
</dbReference>
<keyword evidence="3" id="KW-0808">Transferase</keyword>
<keyword evidence="3" id="KW-0489">Methyltransferase</keyword>
<feature type="coiled-coil region" evidence="1">
    <location>
        <begin position="231"/>
        <end position="258"/>
    </location>
</feature>
<organism evidence="3 4">
    <name type="scientific">Burkholderia sola</name>
    <dbReference type="NCBI Taxonomy" id="2843302"/>
    <lineage>
        <taxon>Bacteria</taxon>
        <taxon>Pseudomonadati</taxon>
        <taxon>Pseudomonadota</taxon>
        <taxon>Betaproteobacteria</taxon>
        <taxon>Burkholderiales</taxon>
        <taxon>Burkholderiaceae</taxon>
        <taxon>Burkholderia</taxon>
        <taxon>Burkholderia cepacia complex</taxon>
    </lineage>
</organism>
<comment type="caution">
    <text evidence="3">The sequence shown here is derived from an EMBL/GenBank/DDBJ whole genome shotgun (WGS) entry which is preliminary data.</text>
</comment>
<dbReference type="GO" id="GO:0008168">
    <property type="term" value="F:methyltransferase activity"/>
    <property type="evidence" value="ECO:0007669"/>
    <property type="project" value="UniProtKB-KW"/>
</dbReference>
<dbReference type="Pfam" id="PF05050">
    <property type="entry name" value="Methyltransf_21"/>
    <property type="match status" value="1"/>
</dbReference>
<dbReference type="Gene3D" id="3.40.50.150">
    <property type="entry name" value="Vaccinia Virus protein VP39"/>
    <property type="match status" value="1"/>
</dbReference>
<gene>
    <name evidence="3" type="ORF">ABXL37_19205</name>
</gene>
<dbReference type="RefSeq" id="WP_124556118.1">
    <property type="nucleotide sequence ID" value="NZ_JBEWCH010000011.1"/>
</dbReference>
<feature type="domain" description="Methyltransferase FkbM" evidence="2">
    <location>
        <begin position="29"/>
        <end position="193"/>
    </location>
</feature>
<reference evidence="3 4" key="1">
    <citation type="submission" date="2024-06" db="EMBL/GenBank/DDBJ databases">
        <title>Burkholderia sola in Mexico.</title>
        <authorList>
            <person name="Estrada P."/>
        </authorList>
    </citation>
    <scope>NUCLEOTIDE SEQUENCE [LARGE SCALE GENOMIC DNA]</scope>
    <source>
        <strain evidence="3 4">CpTa8-5</strain>
    </source>
</reference>
<dbReference type="InterPro" id="IPR029063">
    <property type="entry name" value="SAM-dependent_MTases_sf"/>
</dbReference>
<dbReference type="PANTHER" id="PTHR36973">
    <property type="entry name" value="SLL1456 PROTEIN-RELATED"/>
    <property type="match status" value="1"/>
</dbReference>
<protein>
    <submittedName>
        <fullName evidence="3">FkbM family methyltransferase</fullName>
    </submittedName>
</protein>
<dbReference type="EMBL" id="JBEWCH010000011">
    <property type="protein sequence ID" value="MET1476386.1"/>
    <property type="molecule type" value="Genomic_DNA"/>
</dbReference>
<name>A0ABV2CBG8_9BURK</name>
<dbReference type="NCBIfam" id="TIGR01444">
    <property type="entry name" value="fkbM_fam"/>
    <property type="match status" value="1"/>
</dbReference>
<feature type="coiled-coil region" evidence="1">
    <location>
        <begin position="313"/>
        <end position="347"/>
    </location>
</feature>
<keyword evidence="1" id="KW-0175">Coiled coil</keyword>
<evidence type="ECO:0000313" key="4">
    <source>
        <dbReference type="Proteomes" id="UP001548587"/>
    </source>
</evidence>
<keyword evidence="4" id="KW-1185">Reference proteome</keyword>
<dbReference type="PANTHER" id="PTHR36973:SF4">
    <property type="entry name" value="NODULATION PROTEIN"/>
    <property type="match status" value="1"/>
</dbReference>
<proteinExistence type="predicted"/>
<sequence>MKFVSYAQNYEDVMLRRALAKVDRGFYIDVGAAEPYADSVTAAFYERGWRGINIEPMPGPFERLARARPQDVNLQVAVENRQTVARYFAVDGGNGISTGIPKLAEEYRDANWDISQVTVAVTTLRDICETYVGEKPVHFLKIDVEGNEREVLASADFNTFRPWIILVEATEPNSQIPSHEGWEVLLLEAKYHFVYFDGLNRFYVSAEKMDELKHAFMVPPNWFDGFVRASESDMIRRATDLERQLAELQRQLQEAHEGWLLEKGAREELEVRLKGAYHNMTNQAHGEQASQVILEDASQDCVMKNPEISHDGIDQLKARLAASEGDLENHRIQLAELRVRLTENEKSGQALSAERDAAYQELFESSRHAAWLSQERVRLQERVDESARHVAWVNQESGRLQGKVGELEHMVGTLRLQEERVSAALHAVLQSTSWKLTGPLRCIKRMMQRRS</sequence>
<dbReference type="InterPro" id="IPR006342">
    <property type="entry name" value="FkbM_mtfrase"/>
</dbReference>
<evidence type="ECO:0000259" key="2">
    <source>
        <dbReference type="Pfam" id="PF05050"/>
    </source>
</evidence>